<protein>
    <recommendedName>
        <fullName evidence="5">ADP-ribosylation factor GTPase-activating protein</fullName>
    </recommendedName>
</protein>
<name>A0A1E4S4F0_CYBJN</name>
<feature type="domain" description="PH" evidence="8">
    <location>
        <begin position="465"/>
        <end position="564"/>
    </location>
</feature>
<keyword evidence="5" id="KW-0040">ANK repeat</keyword>
<evidence type="ECO:0000256" key="4">
    <source>
        <dbReference type="PROSITE-ProRule" id="PRU00288"/>
    </source>
</evidence>
<dbReference type="InterPro" id="IPR038508">
    <property type="entry name" value="ArfGAP_dom_sf"/>
</dbReference>
<dbReference type="CDD" id="cd08204">
    <property type="entry name" value="ArfGap"/>
    <property type="match status" value="1"/>
</dbReference>
<dbReference type="InterPro" id="IPR001164">
    <property type="entry name" value="ArfGAP_dom"/>
</dbReference>
<dbReference type="Gene3D" id="2.30.29.30">
    <property type="entry name" value="Pleckstrin-homology domain (PH domain)/Phosphotyrosine-binding domain (PTB)"/>
    <property type="match status" value="1"/>
</dbReference>
<evidence type="ECO:0000259" key="8">
    <source>
        <dbReference type="PROSITE" id="PS50003"/>
    </source>
</evidence>
<evidence type="ECO:0000313" key="11">
    <source>
        <dbReference type="Proteomes" id="UP000094389"/>
    </source>
</evidence>
<dbReference type="GO" id="GO:0005096">
    <property type="term" value="F:GTPase activator activity"/>
    <property type="evidence" value="ECO:0007669"/>
    <property type="project" value="UniProtKB-KW"/>
</dbReference>
<dbReference type="AlphaFoldDB" id="A0A1E4S4F0"/>
<dbReference type="Pfam" id="PF01412">
    <property type="entry name" value="ArfGap"/>
    <property type="match status" value="1"/>
</dbReference>
<dbReference type="InterPro" id="IPR001849">
    <property type="entry name" value="PH_domain"/>
</dbReference>
<evidence type="ECO:0000313" key="10">
    <source>
        <dbReference type="EMBL" id="ODV74323.1"/>
    </source>
</evidence>
<dbReference type="Proteomes" id="UP000094389">
    <property type="component" value="Unassembled WGS sequence"/>
</dbReference>
<keyword evidence="11" id="KW-1185">Reference proteome</keyword>
<dbReference type="PROSITE" id="PS50003">
    <property type="entry name" value="PH_DOMAIN"/>
    <property type="match status" value="1"/>
</dbReference>
<dbReference type="SMART" id="SM00105">
    <property type="entry name" value="ArfGap"/>
    <property type="match status" value="1"/>
</dbReference>
<dbReference type="STRING" id="983966.A0A1E4S4F0"/>
<feature type="domain" description="Arf-GAP" evidence="9">
    <location>
        <begin position="608"/>
        <end position="733"/>
    </location>
</feature>
<dbReference type="PANTHER" id="PTHR23180:SF160">
    <property type="entry name" value="ADP-RIBOSYLATION FACTOR GTPASE-ACTIVATING PROTEIN EFFECTOR PROTEIN 1"/>
    <property type="match status" value="1"/>
</dbReference>
<dbReference type="GeneID" id="30990713"/>
<dbReference type="RefSeq" id="XP_020071362.1">
    <property type="nucleotide sequence ID" value="XM_020216317.1"/>
</dbReference>
<evidence type="ECO:0000256" key="5">
    <source>
        <dbReference type="RuleBase" id="RU369028"/>
    </source>
</evidence>
<dbReference type="Pfam" id="PF00169">
    <property type="entry name" value="PH"/>
    <property type="match status" value="1"/>
</dbReference>
<keyword evidence="7" id="KW-0732">Signal</keyword>
<dbReference type="SUPFAM" id="SSF50729">
    <property type="entry name" value="PH domain-like"/>
    <property type="match status" value="1"/>
</dbReference>
<feature type="compositionally biased region" description="Basic and acidic residues" evidence="6">
    <location>
        <begin position="440"/>
        <end position="453"/>
    </location>
</feature>
<evidence type="ECO:0000256" key="6">
    <source>
        <dbReference type="SAM" id="MobiDB-lite"/>
    </source>
</evidence>
<keyword evidence="3 5" id="KW-0862">Zinc</keyword>
<evidence type="ECO:0000256" key="1">
    <source>
        <dbReference type="ARBA" id="ARBA00022723"/>
    </source>
</evidence>
<keyword evidence="1 5" id="KW-0479">Metal-binding</keyword>
<keyword evidence="5" id="KW-0677">Repeat</keyword>
<dbReference type="SMART" id="SM00233">
    <property type="entry name" value="PH"/>
    <property type="match status" value="1"/>
</dbReference>
<feature type="region of interest" description="Disordered" evidence="6">
    <location>
        <begin position="440"/>
        <end position="463"/>
    </location>
</feature>
<dbReference type="PANTHER" id="PTHR23180">
    <property type="entry name" value="CENTAURIN/ARF"/>
    <property type="match status" value="1"/>
</dbReference>
<evidence type="ECO:0000259" key="9">
    <source>
        <dbReference type="PROSITE" id="PS50115"/>
    </source>
</evidence>
<comment type="function">
    <text evidence="5">GTPase-activating protein for the ADP ribosylation factor family.</text>
</comment>
<comment type="subcellular location">
    <subcellularLocation>
        <location evidence="5">Cytoplasm</location>
    </subcellularLocation>
</comment>
<proteinExistence type="predicted"/>
<dbReference type="InterPro" id="IPR011993">
    <property type="entry name" value="PH-like_dom_sf"/>
</dbReference>
<dbReference type="PROSITE" id="PS50115">
    <property type="entry name" value="ARFGAP"/>
    <property type="match status" value="1"/>
</dbReference>
<feature type="signal peptide" evidence="7">
    <location>
        <begin position="1"/>
        <end position="16"/>
    </location>
</feature>
<dbReference type="OrthoDB" id="10266696at2759"/>
<keyword evidence="5" id="KW-0343">GTPase activation</keyword>
<dbReference type="GO" id="GO:0008270">
    <property type="term" value="F:zinc ion binding"/>
    <property type="evidence" value="ECO:0007669"/>
    <property type="project" value="UniProtKB-KW"/>
</dbReference>
<keyword evidence="2 4" id="KW-0863">Zinc-finger</keyword>
<reference evidence="10 11" key="1">
    <citation type="journal article" date="2016" name="Proc. Natl. Acad. Sci. U.S.A.">
        <title>Comparative genomics of biotechnologically important yeasts.</title>
        <authorList>
            <person name="Riley R."/>
            <person name="Haridas S."/>
            <person name="Wolfe K.H."/>
            <person name="Lopes M.R."/>
            <person name="Hittinger C.T."/>
            <person name="Goeker M."/>
            <person name="Salamov A.A."/>
            <person name="Wisecaver J.H."/>
            <person name="Long T.M."/>
            <person name="Calvey C.H."/>
            <person name="Aerts A.L."/>
            <person name="Barry K.W."/>
            <person name="Choi C."/>
            <person name="Clum A."/>
            <person name="Coughlan A.Y."/>
            <person name="Deshpande S."/>
            <person name="Douglass A.P."/>
            <person name="Hanson S.J."/>
            <person name="Klenk H.-P."/>
            <person name="LaButti K.M."/>
            <person name="Lapidus A."/>
            <person name="Lindquist E.A."/>
            <person name="Lipzen A.M."/>
            <person name="Meier-Kolthoff J.P."/>
            <person name="Ohm R.A."/>
            <person name="Otillar R.P."/>
            <person name="Pangilinan J.L."/>
            <person name="Peng Y."/>
            <person name="Rokas A."/>
            <person name="Rosa C.A."/>
            <person name="Scheuner C."/>
            <person name="Sibirny A.A."/>
            <person name="Slot J.C."/>
            <person name="Stielow J.B."/>
            <person name="Sun H."/>
            <person name="Kurtzman C.P."/>
            <person name="Blackwell M."/>
            <person name="Grigoriev I.V."/>
            <person name="Jeffries T.W."/>
        </authorList>
    </citation>
    <scope>NUCLEOTIDE SEQUENCE [LARGE SCALE GENOMIC DNA]</scope>
    <source>
        <strain evidence="11">ATCC 18201 / CBS 1600 / BCRC 20928 / JCM 3617 / NBRC 0987 / NRRL Y-1542</strain>
    </source>
</reference>
<gene>
    <name evidence="10" type="ORF">CYBJADRAFT_172305</name>
</gene>
<dbReference type="Gene3D" id="1.10.220.150">
    <property type="entry name" value="Arf GTPase activating protein"/>
    <property type="match status" value="1"/>
</dbReference>
<dbReference type="InterPro" id="IPR045258">
    <property type="entry name" value="ACAP1/2/3-like"/>
</dbReference>
<evidence type="ECO:0000256" key="3">
    <source>
        <dbReference type="ARBA" id="ARBA00022833"/>
    </source>
</evidence>
<dbReference type="GO" id="GO:0005768">
    <property type="term" value="C:endosome"/>
    <property type="evidence" value="ECO:0007669"/>
    <property type="project" value="TreeGrafter"/>
</dbReference>
<evidence type="ECO:0000256" key="2">
    <source>
        <dbReference type="ARBA" id="ARBA00022771"/>
    </source>
</evidence>
<organism evidence="10 11">
    <name type="scientific">Cyberlindnera jadinii (strain ATCC 18201 / CBS 1600 / BCRC 20928 / JCM 3617 / NBRC 0987 / NRRL Y-1542)</name>
    <name type="common">Torula yeast</name>
    <name type="synonym">Candida utilis</name>
    <dbReference type="NCBI Taxonomy" id="983966"/>
    <lineage>
        <taxon>Eukaryota</taxon>
        <taxon>Fungi</taxon>
        <taxon>Dikarya</taxon>
        <taxon>Ascomycota</taxon>
        <taxon>Saccharomycotina</taxon>
        <taxon>Saccharomycetes</taxon>
        <taxon>Phaffomycetales</taxon>
        <taxon>Phaffomycetaceae</taxon>
        <taxon>Cyberlindnera</taxon>
    </lineage>
</organism>
<feature type="chain" id="PRO_5009162657" description="ADP-ribosylation factor GTPase-activating protein" evidence="7">
    <location>
        <begin position="17"/>
        <end position="894"/>
    </location>
</feature>
<feature type="compositionally biased region" description="Basic residues" evidence="6">
    <location>
        <begin position="845"/>
        <end position="855"/>
    </location>
</feature>
<dbReference type="CDD" id="cd00821">
    <property type="entry name" value="PH"/>
    <property type="match status" value="1"/>
</dbReference>
<dbReference type="EMBL" id="KV453928">
    <property type="protein sequence ID" value="ODV74323.1"/>
    <property type="molecule type" value="Genomic_DNA"/>
</dbReference>
<evidence type="ECO:0000256" key="7">
    <source>
        <dbReference type="SAM" id="SignalP"/>
    </source>
</evidence>
<sequence>MQFKIVIAALASIAAAQNVSNATNGTNGTNETTSVSTGAAASNAVSAGVFGAAVAADLAASIESADSDDRITVKSQSGSISISSTSLVKFTQNQDQKEFPFLLDLSSSKKINIRLSFMDNELRPDLQLKVWNSDLDAVVQRSLRNDQAAGVTFEICVKESGKYYIAISYGDELLVSWSSYVVVDKCMEMVEESPEIQGFEDHPMELPSDGTQYRRVIVTKERLIVEMISTLKVLIKRAQTLDEQMRNVALARSRFSSYLSNLANLGHGLGNDILVEMVGSLISTLTEQSKRDIEESGRLVQNVTTPLIDLYNSPAFSTFHTRVKLYNKDLAEYHSTVATTSAKPPYSHYELMRFDHFHFLNELVGGLAMRKLLTDLSQYLVAHTTQVKSAAVAKASPTECTINKHIPKIDFLYKNYKENYQSELKGMRDVLVLSFGQREDKQGGKPMFKKDSTNGDARPSSPLAGIPNSGVFYTLGGRGKSGWHKQLIALKDNFFLEYVDYKHPHKLRNEPLDITFACVKSVDTLKDRKYCIEVITPKNVKRLFQVNSEDERDEWVQYLNKAAALKADDNQYNHEKNGVKRLSVVRTAARASQIPAQPDIQALEIGDATPLQLVRDVDPSNVKCCDCGSTVGVEWISLNLLVVVCIKCSGVHRSMGTHISKIRSLELDEKVFASKEMHELLYHVSNRLVNSYLANDTTISPDCSDEERKNYIVKKYVNKDFLQKDVSFNPNDALIKAVHSANIPLVLKALIYGANTSLVVIKDVHGERKEVTLFEYSLTHCHGDPDRPIFDVSQLLIFNNVLHGDEVNPVLDLNRHQLAFWASTIPKKSVVKPQSLRTQPEKQEKAKHKSIKRSHTIMVPSARKGPSPSVAPADTKSKRLSMFKIPHFRPSSSH</sequence>
<dbReference type="GO" id="GO:0006891">
    <property type="term" value="P:intra-Golgi vesicle-mediated transport"/>
    <property type="evidence" value="ECO:0007669"/>
    <property type="project" value="TreeGrafter"/>
</dbReference>
<dbReference type="SUPFAM" id="SSF57863">
    <property type="entry name" value="ArfGap/RecO-like zinc finger"/>
    <property type="match status" value="1"/>
</dbReference>
<accession>A0A1E4S4F0</accession>
<feature type="region of interest" description="Disordered" evidence="6">
    <location>
        <begin position="833"/>
        <end position="878"/>
    </location>
</feature>
<dbReference type="InterPro" id="IPR037278">
    <property type="entry name" value="ARFGAP/RecO"/>
</dbReference>
<keyword evidence="5" id="KW-0963">Cytoplasm</keyword>
<dbReference type="GO" id="GO:0005802">
    <property type="term" value="C:trans-Golgi network"/>
    <property type="evidence" value="ECO:0007669"/>
    <property type="project" value="TreeGrafter"/>
</dbReference>